<organism evidence="7 8">
    <name type="scientific">Polaribacter cellanae</name>
    <dbReference type="NCBI Taxonomy" id="2818493"/>
    <lineage>
        <taxon>Bacteria</taxon>
        <taxon>Pseudomonadati</taxon>
        <taxon>Bacteroidota</taxon>
        <taxon>Flavobacteriia</taxon>
        <taxon>Flavobacteriales</taxon>
        <taxon>Flavobacteriaceae</taxon>
    </lineage>
</organism>
<evidence type="ECO:0000313" key="8">
    <source>
        <dbReference type="Proteomes" id="UP000663920"/>
    </source>
</evidence>
<dbReference type="KEGG" id="pcea:J3359_03320"/>
<protein>
    <submittedName>
        <fullName evidence="7">JAB domain-containing protein</fullName>
    </submittedName>
</protein>
<dbReference type="PROSITE" id="PS50249">
    <property type="entry name" value="MPN"/>
    <property type="match status" value="1"/>
</dbReference>
<accession>A0A975CSS5</accession>
<dbReference type="Pfam" id="PF04002">
    <property type="entry name" value="RadC"/>
    <property type="match status" value="1"/>
</dbReference>
<dbReference type="Gene3D" id="3.40.140.10">
    <property type="entry name" value="Cytidine Deaminase, domain 2"/>
    <property type="match status" value="1"/>
</dbReference>
<evidence type="ECO:0000256" key="5">
    <source>
        <dbReference type="ARBA" id="ARBA00023049"/>
    </source>
</evidence>
<dbReference type="PANTHER" id="PTHR30471">
    <property type="entry name" value="DNA REPAIR PROTEIN RADC"/>
    <property type="match status" value="1"/>
</dbReference>
<keyword evidence="2" id="KW-0479">Metal-binding</keyword>
<evidence type="ECO:0000256" key="3">
    <source>
        <dbReference type="ARBA" id="ARBA00022801"/>
    </source>
</evidence>
<dbReference type="SUPFAM" id="SSF102712">
    <property type="entry name" value="JAB1/MPN domain"/>
    <property type="match status" value="1"/>
</dbReference>
<dbReference type="GO" id="GO:0006508">
    <property type="term" value="P:proteolysis"/>
    <property type="evidence" value="ECO:0007669"/>
    <property type="project" value="UniProtKB-KW"/>
</dbReference>
<dbReference type="InterPro" id="IPR025657">
    <property type="entry name" value="RadC_JAB"/>
</dbReference>
<dbReference type="GO" id="GO:0046872">
    <property type="term" value="F:metal ion binding"/>
    <property type="evidence" value="ECO:0007669"/>
    <property type="project" value="UniProtKB-KW"/>
</dbReference>
<proteinExistence type="predicted"/>
<dbReference type="EMBL" id="CP071869">
    <property type="protein sequence ID" value="QTE23322.1"/>
    <property type="molecule type" value="Genomic_DNA"/>
</dbReference>
<keyword evidence="5" id="KW-0482">Metalloprotease</keyword>
<name>A0A975CSS5_9FLAO</name>
<evidence type="ECO:0000256" key="2">
    <source>
        <dbReference type="ARBA" id="ARBA00022723"/>
    </source>
</evidence>
<dbReference type="GO" id="GO:0008237">
    <property type="term" value="F:metallopeptidase activity"/>
    <property type="evidence" value="ECO:0007669"/>
    <property type="project" value="UniProtKB-KW"/>
</dbReference>
<reference evidence="7 8" key="1">
    <citation type="submission" date="2021-03" db="EMBL/GenBank/DDBJ databases">
        <title>Complete genome of Polaribacter_sp.SM13.</title>
        <authorList>
            <person name="Jeong S.W."/>
            <person name="Bae J.W."/>
        </authorList>
    </citation>
    <scope>NUCLEOTIDE SEQUENCE [LARGE SCALE GENOMIC DNA]</scope>
    <source>
        <strain evidence="7 8">SM13</strain>
    </source>
</reference>
<dbReference type="RefSeq" id="WP_208079333.1">
    <property type="nucleotide sequence ID" value="NZ_CP071869.1"/>
</dbReference>
<sequence>MIHIKSSEDVDKTLRQFVNLKRIDLKEFFWVLLLTNANRVLGISEIGAGTVKGVVSNFHEIFQLILLTNTTAFCVIHNHPSGNLKPSEKDKSITKKLQKIAKLFDVTFLDHVIITSEGYYSFSDNQCL</sequence>
<dbReference type="AlphaFoldDB" id="A0A975CSS5"/>
<evidence type="ECO:0000256" key="1">
    <source>
        <dbReference type="ARBA" id="ARBA00022670"/>
    </source>
</evidence>
<dbReference type="CDD" id="cd08071">
    <property type="entry name" value="MPN_DUF2466"/>
    <property type="match status" value="1"/>
</dbReference>
<dbReference type="PROSITE" id="PS01302">
    <property type="entry name" value="UPF0758"/>
    <property type="match status" value="1"/>
</dbReference>
<evidence type="ECO:0000256" key="4">
    <source>
        <dbReference type="ARBA" id="ARBA00022833"/>
    </source>
</evidence>
<dbReference type="InterPro" id="IPR020891">
    <property type="entry name" value="UPF0758_CS"/>
</dbReference>
<gene>
    <name evidence="7" type="ORF">J3359_03320</name>
</gene>
<keyword evidence="4" id="KW-0862">Zinc</keyword>
<evidence type="ECO:0000313" key="7">
    <source>
        <dbReference type="EMBL" id="QTE23322.1"/>
    </source>
</evidence>
<keyword evidence="1" id="KW-0645">Protease</keyword>
<evidence type="ECO:0000259" key="6">
    <source>
        <dbReference type="PROSITE" id="PS50249"/>
    </source>
</evidence>
<dbReference type="PANTHER" id="PTHR30471:SF3">
    <property type="entry name" value="UPF0758 PROTEIN YEES-RELATED"/>
    <property type="match status" value="1"/>
</dbReference>
<dbReference type="InterPro" id="IPR001405">
    <property type="entry name" value="UPF0758"/>
</dbReference>
<feature type="domain" description="MPN" evidence="6">
    <location>
        <begin position="3"/>
        <end position="128"/>
    </location>
</feature>
<keyword evidence="3" id="KW-0378">Hydrolase</keyword>
<dbReference type="InterPro" id="IPR037518">
    <property type="entry name" value="MPN"/>
</dbReference>
<dbReference type="Proteomes" id="UP000663920">
    <property type="component" value="Chromosome"/>
</dbReference>
<keyword evidence="8" id="KW-1185">Reference proteome</keyword>